<evidence type="ECO:0008006" key="4">
    <source>
        <dbReference type="Google" id="ProtNLM"/>
    </source>
</evidence>
<feature type="transmembrane region" description="Helical" evidence="1">
    <location>
        <begin position="53"/>
        <end position="71"/>
    </location>
</feature>
<accession>A0A7D5GFL4</accession>
<reference evidence="2 3" key="1">
    <citation type="submission" date="2020-07" db="EMBL/GenBank/DDBJ databases">
        <title>Gai3-2, isolated from salt lake.</title>
        <authorList>
            <person name="Cui H."/>
            <person name="Shi X."/>
        </authorList>
    </citation>
    <scope>NUCLEOTIDE SEQUENCE [LARGE SCALE GENOMIC DNA]</scope>
    <source>
        <strain evidence="2 3">Gai3-2</strain>
    </source>
</reference>
<feature type="transmembrane region" description="Helical" evidence="1">
    <location>
        <begin position="78"/>
        <end position="97"/>
    </location>
</feature>
<dbReference type="Pfam" id="PF24287">
    <property type="entry name" value="DUF7475"/>
    <property type="match status" value="1"/>
</dbReference>
<dbReference type="InterPro" id="IPR055898">
    <property type="entry name" value="DUF7475"/>
</dbReference>
<dbReference type="Proteomes" id="UP000509750">
    <property type="component" value="Chromosome"/>
</dbReference>
<keyword evidence="1" id="KW-0812">Transmembrane</keyword>
<organism evidence="2 3">
    <name type="scientific">Halorarum halophilum</name>
    <dbReference type="NCBI Taxonomy" id="2743090"/>
    <lineage>
        <taxon>Archaea</taxon>
        <taxon>Methanobacteriati</taxon>
        <taxon>Methanobacteriota</taxon>
        <taxon>Stenosarchaea group</taxon>
        <taxon>Halobacteria</taxon>
        <taxon>Halobacteriales</taxon>
        <taxon>Haloferacaceae</taxon>
        <taxon>Halorarum</taxon>
    </lineage>
</organism>
<keyword evidence="1" id="KW-1133">Transmembrane helix</keyword>
<evidence type="ECO:0000313" key="2">
    <source>
        <dbReference type="EMBL" id="QLG28328.1"/>
    </source>
</evidence>
<evidence type="ECO:0000313" key="3">
    <source>
        <dbReference type="Proteomes" id="UP000509750"/>
    </source>
</evidence>
<dbReference type="KEGG" id="halg:HUG10_12575"/>
<evidence type="ECO:0000256" key="1">
    <source>
        <dbReference type="SAM" id="Phobius"/>
    </source>
</evidence>
<protein>
    <recommendedName>
        <fullName evidence="4">SPW repeat-containing protein</fullName>
    </recommendedName>
</protein>
<sequence length="125" mass="13453">MAGQPATSQESRSVVSPPSHYLGYVVVLAALASAAIHLLLAPRVMAFDRTTGVLFYLNGLGWIGGVLVCLSRYWRRELYPVAAGYAIVTILAFFDMGEQVNPLSIASKVAEAVVALVTLYLYTSD</sequence>
<keyword evidence="3" id="KW-1185">Reference proteome</keyword>
<name>A0A7D5GFL4_9EURY</name>
<proteinExistence type="predicted"/>
<dbReference type="EMBL" id="CP058529">
    <property type="protein sequence ID" value="QLG28328.1"/>
    <property type="molecule type" value="Genomic_DNA"/>
</dbReference>
<gene>
    <name evidence="2" type="ORF">HUG10_12575</name>
</gene>
<dbReference type="AlphaFoldDB" id="A0A7D5GFL4"/>
<keyword evidence="1" id="KW-0472">Membrane</keyword>
<feature type="transmembrane region" description="Helical" evidence="1">
    <location>
        <begin position="21"/>
        <end position="41"/>
    </location>
</feature>